<feature type="transmembrane region" description="Helical" evidence="8">
    <location>
        <begin position="102"/>
        <end position="119"/>
    </location>
</feature>
<keyword evidence="6 8" id="KW-1133">Transmembrane helix</keyword>
<keyword evidence="7 8" id="KW-0472">Membrane</keyword>
<reference evidence="10" key="1">
    <citation type="submission" date="2016-10" db="EMBL/GenBank/DDBJ databases">
        <authorList>
            <person name="Varghese N."/>
            <person name="Submissions S."/>
        </authorList>
    </citation>
    <scope>NUCLEOTIDE SEQUENCE [LARGE SCALE GENOMIC DNA]</scope>
    <source>
        <strain evidence="10">DSM 16199</strain>
    </source>
</reference>
<feature type="transmembrane region" description="Helical" evidence="8">
    <location>
        <begin position="77"/>
        <end position="96"/>
    </location>
</feature>
<dbReference type="Pfam" id="PF01925">
    <property type="entry name" value="TauE"/>
    <property type="match status" value="1"/>
</dbReference>
<name>A0A1I4G3M3_9RHOB</name>
<feature type="transmembrane region" description="Helical" evidence="8">
    <location>
        <begin position="206"/>
        <end position="224"/>
    </location>
</feature>
<feature type="transmembrane region" description="Helical" evidence="8">
    <location>
        <begin position="230"/>
        <end position="248"/>
    </location>
</feature>
<evidence type="ECO:0000256" key="2">
    <source>
        <dbReference type="ARBA" id="ARBA00009142"/>
    </source>
</evidence>
<comment type="similarity">
    <text evidence="2 8">Belongs to the 4-toluene sulfonate uptake permease (TSUP) (TC 2.A.102) family.</text>
</comment>
<dbReference type="InterPro" id="IPR002781">
    <property type="entry name" value="TM_pro_TauE-like"/>
</dbReference>
<gene>
    <name evidence="9" type="ORF">SAMN04488004_11171</name>
</gene>
<dbReference type="InterPro" id="IPR052017">
    <property type="entry name" value="TSUP"/>
</dbReference>
<evidence type="ECO:0000313" key="9">
    <source>
        <dbReference type="EMBL" id="SFL24369.1"/>
    </source>
</evidence>
<dbReference type="Proteomes" id="UP000199550">
    <property type="component" value="Unassembled WGS sequence"/>
</dbReference>
<dbReference type="PANTHER" id="PTHR30269">
    <property type="entry name" value="TRANSMEMBRANE PROTEIN YFCA"/>
    <property type="match status" value="1"/>
</dbReference>
<evidence type="ECO:0000256" key="4">
    <source>
        <dbReference type="ARBA" id="ARBA00022475"/>
    </source>
</evidence>
<sequence length="252" mass="27116">MMITFDLLFFALAIPAVLFAAISKAGFGSGAAFAASAVLALVVPPGAALGIMLPLLMLIDVTSLRPYWRKWDAPSSLHILIGAVPGVVLGAFIYAAVNADSFRLLIGVICIAFVIWQVGRSRGIIRVGSFKFSRPWAWVTGLTAGFTSFVSHAGGPPVAVFLLGQNVPKTTYQATTVIVFWAINLMKFVPYFFLGIFNAQTAMADLFLAPFAIAGTYIGVRAHNYVSDRVFFGLTYVLLLATGTRLLWQALT</sequence>
<keyword evidence="5 8" id="KW-0812">Transmembrane</keyword>
<evidence type="ECO:0000256" key="6">
    <source>
        <dbReference type="ARBA" id="ARBA00022989"/>
    </source>
</evidence>
<keyword evidence="3" id="KW-0813">Transport</keyword>
<dbReference type="EMBL" id="FOTF01000011">
    <property type="protein sequence ID" value="SFL24369.1"/>
    <property type="molecule type" value="Genomic_DNA"/>
</dbReference>
<evidence type="ECO:0000256" key="7">
    <source>
        <dbReference type="ARBA" id="ARBA00023136"/>
    </source>
</evidence>
<protein>
    <recommendedName>
        <fullName evidence="8">Probable membrane transporter protein</fullName>
    </recommendedName>
</protein>
<organism evidence="9 10">
    <name type="scientific">Loktanella salsilacus</name>
    <dbReference type="NCBI Taxonomy" id="195913"/>
    <lineage>
        <taxon>Bacteria</taxon>
        <taxon>Pseudomonadati</taxon>
        <taxon>Pseudomonadota</taxon>
        <taxon>Alphaproteobacteria</taxon>
        <taxon>Rhodobacterales</taxon>
        <taxon>Roseobacteraceae</taxon>
        <taxon>Loktanella</taxon>
    </lineage>
</organism>
<accession>A0A1I4G3M3</accession>
<feature type="transmembrane region" description="Helical" evidence="8">
    <location>
        <begin position="174"/>
        <end position="194"/>
    </location>
</feature>
<evidence type="ECO:0000256" key="1">
    <source>
        <dbReference type="ARBA" id="ARBA00004651"/>
    </source>
</evidence>
<dbReference type="STRING" id="195913.SAMN04488004_11171"/>
<evidence type="ECO:0000313" key="10">
    <source>
        <dbReference type="Proteomes" id="UP000199550"/>
    </source>
</evidence>
<dbReference type="PANTHER" id="PTHR30269:SF37">
    <property type="entry name" value="MEMBRANE TRANSPORTER PROTEIN"/>
    <property type="match status" value="1"/>
</dbReference>
<keyword evidence="4 8" id="KW-1003">Cell membrane</keyword>
<evidence type="ECO:0000256" key="3">
    <source>
        <dbReference type="ARBA" id="ARBA00022448"/>
    </source>
</evidence>
<evidence type="ECO:0000256" key="5">
    <source>
        <dbReference type="ARBA" id="ARBA00022692"/>
    </source>
</evidence>
<evidence type="ECO:0000256" key="8">
    <source>
        <dbReference type="RuleBase" id="RU363041"/>
    </source>
</evidence>
<dbReference type="GO" id="GO:0005886">
    <property type="term" value="C:plasma membrane"/>
    <property type="evidence" value="ECO:0007669"/>
    <property type="project" value="UniProtKB-SubCell"/>
</dbReference>
<comment type="subcellular location">
    <subcellularLocation>
        <location evidence="1 8">Cell membrane</location>
        <topology evidence="1 8">Multi-pass membrane protein</topology>
    </subcellularLocation>
</comment>
<dbReference type="AlphaFoldDB" id="A0A1I4G3M3"/>
<proteinExistence type="inferred from homology"/>
<keyword evidence="10" id="KW-1185">Reference proteome</keyword>
<feature type="transmembrane region" description="Helical" evidence="8">
    <location>
        <begin position="33"/>
        <end position="56"/>
    </location>
</feature>
<feature type="transmembrane region" description="Helical" evidence="8">
    <location>
        <begin position="135"/>
        <end position="154"/>
    </location>
</feature>